<dbReference type="AlphaFoldDB" id="A0A183IXV1"/>
<dbReference type="InterPro" id="IPR038538">
    <property type="entry name" value="MTERF_sf"/>
</dbReference>
<dbReference type="Gene3D" id="1.25.70.10">
    <property type="entry name" value="Transcription termination factor 3, mitochondrial"/>
    <property type="match status" value="1"/>
</dbReference>
<evidence type="ECO:0000313" key="2">
    <source>
        <dbReference type="EMBL" id="VDP17186.1"/>
    </source>
</evidence>
<accession>A0A183IXV1</accession>
<proteinExistence type="predicted"/>
<name>A0A183IXV1_9BILA</name>
<reference evidence="4" key="1">
    <citation type="submission" date="2016-06" db="UniProtKB">
        <authorList>
            <consortium name="WormBaseParasite"/>
        </authorList>
    </citation>
    <scope>IDENTIFICATION</scope>
</reference>
<organism evidence="4">
    <name type="scientific">Soboliphyme baturini</name>
    <dbReference type="NCBI Taxonomy" id="241478"/>
    <lineage>
        <taxon>Eukaryota</taxon>
        <taxon>Metazoa</taxon>
        <taxon>Ecdysozoa</taxon>
        <taxon>Nematoda</taxon>
        <taxon>Enoplea</taxon>
        <taxon>Dorylaimia</taxon>
        <taxon>Dioctophymatida</taxon>
        <taxon>Dioctophymatoidea</taxon>
        <taxon>Soboliphymatidae</taxon>
        <taxon>Soboliphyme</taxon>
    </lineage>
</organism>
<gene>
    <name evidence="2" type="ORF">SBAD_LOCUS8448</name>
</gene>
<protein>
    <submittedName>
        <fullName evidence="4">NADAR domain-containing protein</fullName>
    </submittedName>
</protein>
<sequence>MGRLIAGISSFFTAKQVSYMLEQSPQILLSNFEELKQKYEYIYYMIGLDNTHVWFQYSLMHIQMRHECVLRTGAFVKPDPKRPFISSHNPKLWQILDSDDKTFATEVCGISLAEYDTFQRMYERQREREDGKTVEYYKVDEAAEQDADDE</sequence>
<evidence type="ECO:0000313" key="4">
    <source>
        <dbReference type="WBParaSite" id="SBAD_0000875901-mRNA-1"/>
    </source>
</evidence>
<dbReference type="WBParaSite" id="SBAD_0000875901-mRNA-1">
    <property type="protein sequence ID" value="SBAD_0000875901-mRNA-1"/>
    <property type="gene ID" value="SBAD_0000875901"/>
</dbReference>
<reference evidence="2 3" key="2">
    <citation type="submission" date="2018-11" db="EMBL/GenBank/DDBJ databases">
        <authorList>
            <consortium name="Pathogen Informatics"/>
        </authorList>
    </citation>
    <scope>NUCLEOTIDE SEQUENCE [LARGE SCALE GENOMIC DNA]</scope>
</reference>
<dbReference type="EMBL" id="UZAM01011603">
    <property type="protein sequence ID" value="VDP17186.1"/>
    <property type="molecule type" value="Genomic_DNA"/>
</dbReference>
<dbReference type="Proteomes" id="UP000270296">
    <property type="component" value="Unassembled WGS sequence"/>
</dbReference>
<evidence type="ECO:0000256" key="1">
    <source>
        <dbReference type="SAM" id="MobiDB-lite"/>
    </source>
</evidence>
<feature type="region of interest" description="Disordered" evidence="1">
    <location>
        <begin position="129"/>
        <end position="150"/>
    </location>
</feature>
<dbReference type="OrthoDB" id="9991972at2759"/>
<evidence type="ECO:0000313" key="3">
    <source>
        <dbReference type="Proteomes" id="UP000270296"/>
    </source>
</evidence>
<keyword evidence="3" id="KW-1185">Reference proteome</keyword>
<feature type="compositionally biased region" description="Basic and acidic residues" evidence="1">
    <location>
        <begin position="129"/>
        <end position="141"/>
    </location>
</feature>